<organism evidence="9 10">
    <name type="scientific">Polyrhizophydium stewartii</name>
    <dbReference type="NCBI Taxonomy" id="2732419"/>
    <lineage>
        <taxon>Eukaryota</taxon>
        <taxon>Fungi</taxon>
        <taxon>Fungi incertae sedis</taxon>
        <taxon>Chytridiomycota</taxon>
        <taxon>Chytridiomycota incertae sedis</taxon>
        <taxon>Chytridiomycetes</taxon>
        <taxon>Rhizophydiales</taxon>
        <taxon>Rhizophydiales incertae sedis</taxon>
        <taxon>Polyrhizophydium</taxon>
    </lineage>
</organism>
<evidence type="ECO:0000256" key="4">
    <source>
        <dbReference type="ARBA" id="ARBA00040574"/>
    </source>
</evidence>
<feature type="compositionally biased region" description="Low complexity" evidence="6">
    <location>
        <begin position="675"/>
        <end position="695"/>
    </location>
</feature>
<protein>
    <recommendedName>
        <fullName evidence="4">Cytidine and dCMP deaminase domain-containing protein 1</fullName>
    </recommendedName>
    <alternativeName>
        <fullName evidence="5">Cytidine deaminase</fullName>
    </alternativeName>
</protein>
<feature type="region of interest" description="Disordered" evidence="6">
    <location>
        <begin position="752"/>
        <end position="784"/>
    </location>
</feature>
<dbReference type="Pfam" id="PF00383">
    <property type="entry name" value="dCMP_cyt_deam_1"/>
    <property type="match status" value="2"/>
</dbReference>
<dbReference type="SUPFAM" id="SSF81301">
    <property type="entry name" value="Nucleotidyltransferase"/>
    <property type="match status" value="1"/>
</dbReference>
<keyword evidence="3" id="KW-0378">Hydrolase</keyword>
<keyword evidence="2" id="KW-0677">Repeat</keyword>
<evidence type="ECO:0000256" key="1">
    <source>
        <dbReference type="ARBA" id="ARBA00010574"/>
    </source>
</evidence>
<dbReference type="PROSITE" id="PS51747">
    <property type="entry name" value="CYT_DCMP_DEAMINASES_2"/>
    <property type="match status" value="2"/>
</dbReference>
<dbReference type="InterPro" id="IPR002125">
    <property type="entry name" value="CMP_dCMP_dom"/>
</dbReference>
<name>A0ABR4MXB1_9FUNG</name>
<dbReference type="Proteomes" id="UP001527925">
    <property type="component" value="Unassembled WGS sequence"/>
</dbReference>
<proteinExistence type="inferred from homology"/>
<evidence type="ECO:0000256" key="2">
    <source>
        <dbReference type="ARBA" id="ARBA00022737"/>
    </source>
</evidence>
<evidence type="ECO:0000256" key="3">
    <source>
        <dbReference type="ARBA" id="ARBA00022801"/>
    </source>
</evidence>
<keyword evidence="7" id="KW-0732">Signal</keyword>
<dbReference type="EMBL" id="JADGIZ020000084">
    <property type="protein sequence ID" value="KAL2911886.1"/>
    <property type="molecule type" value="Genomic_DNA"/>
</dbReference>
<comment type="caution">
    <text evidence="9">The sequence shown here is derived from an EMBL/GenBank/DDBJ whole genome shotgun (WGS) entry which is preliminary data.</text>
</comment>
<evidence type="ECO:0000256" key="6">
    <source>
        <dbReference type="SAM" id="MobiDB-lite"/>
    </source>
</evidence>
<accession>A0ABR4MXB1</accession>
<dbReference type="PANTHER" id="PTHR11086:SF14">
    <property type="entry name" value="CYTIDINE AND DCMP DEAMINASE DOMAIN-CONTAINING PROTEIN 1"/>
    <property type="match status" value="1"/>
</dbReference>
<feature type="domain" description="CMP/dCMP-type deaminase" evidence="8">
    <location>
        <begin position="889"/>
        <end position="1040"/>
    </location>
</feature>
<feature type="compositionally biased region" description="Gly residues" evidence="6">
    <location>
        <begin position="144"/>
        <end position="155"/>
    </location>
</feature>
<evidence type="ECO:0000256" key="7">
    <source>
        <dbReference type="SAM" id="SignalP"/>
    </source>
</evidence>
<dbReference type="Gene3D" id="3.30.460.10">
    <property type="entry name" value="Beta Polymerase, domain 2"/>
    <property type="match status" value="1"/>
</dbReference>
<dbReference type="InterPro" id="IPR004394">
    <property type="entry name" value="Iojap/RsfS/C7orf30"/>
</dbReference>
<feature type="region of interest" description="Disordered" evidence="6">
    <location>
        <begin position="89"/>
        <end position="112"/>
    </location>
</feature>
<dbReference type="InterPro" id="IPR015517">
    <property type="entry name" value="dCMP_deaminase-rel"/>
</dbReference>
<feature type="region of interest" description="Disordered" evidence="6">
    <location>
        <begin position="135"/>
        <end position="164"/>
    </location>
</feature>
<dbReference type="HAMAP" id="MF_01477">
    <property type="entry name" value="Iojap_RsfS"/>
    <property type="match status" value="1"/>
</dbReference>
<evidence type="ECO:0000259" key="8">
    <source>
        <dbReference type="PROSITE" id="PS51747"/>
    </source>
</evidence>
<dbReference type="SUPFAM" id="SSF53927">
    <property type="entry name" value="Cytidine deaminase-like"/>
    <property type="match status" value="2"/>
</dbReference>
<dbReference type="InterPro" id="IPR016193">
    <property type="entry name" value="Cytidine_deaminase-like"/>
</dbReference>
<dbReference type="InterPro" id="IPR043519">
    <property type="entry name" value="NT_sf"/>
</dbReference>
<feature type="region of interest" description="Disordered" evidence="6">
    <location>
        <begin position="177"/>
        <end position="202"/>
    </location>
</feature>
<dbReference type="Gene3D" id="3.40.140.10">
    <property type="entry name" value="Cytidine Deaminase, domain 2"/>
    <property type="match status" value="2"/>
</dbReference>
<reference evidence="9 10" key="1">
    <citation type="submission" date="2023-09" db="EMBL/GenBank/DDBJ databases">
        <title>Pangenome analysis of Batrachochytrium dendrobatidis and related Chytrids.</title>
        <authorList>
            <person name="Yacoub M.N."/>
            <person name="Stajich J.E."/>
            <person name="James T.Y."/>
        </authorList>
    </citation>
    <scope>NUCLEOTIDE SEQUENCE [LARGE SCALE GENOMIC DNA]</scope>
    <source>
        <strain evidence="9 10">JEL0888</strain>
    </source>
</reference>
<sequence length="1043" mass="110741">MLRFLSLAAAAPRAAAVAAAAHARATGTHALAAAAYPVPSRCACAHTRAGPPQPAHRGVLSLSFLEHQHPQVIHRRTLQAATAALARMRRRAAVDPDSGDSEPSQTTGLSVREARTIASELDEISENLLSPLYEAKGKPRAGETGAGGARGGDGSDGAAAGSAFNPDVDAAARAAIAAKKAGGESPTQGRDPGPKSPMERDPDTRFAAMDALDEPLSQIAAEKAAAGMRGSASLALTEAELAARRAAVADLFDSRHQYVDAGAAAAGDEGADEEASVRIKRRRVHSQKPVAARDAADGGAAEDEWFVDEAHNVPQSFTRTLTRGAAAAAAADATLPRWMRGIETAEKRQMGIDVEDDTVHVDAGASVTQMILDRTIDAIRGERGRNLVVIDVRQKCDHADYIVIVEGRSSKQIHSMIDAVRRSVRHVLPRDTSLPDNLAIQGEDSEDWKLLDLGGVMVNCFTADARAFYDLEELWINMDPSRLNVDFAMEPDELRDSLATRIRSRDVFMLMALWMERHPGRTPAAATPGARGAAPSLGTPQSVRPTGCVLVDPRDRVVALESTGESHAIVRAILRCPHDPRGCDIYVSRFPCAMCAKFMVQAGIRKIYYFPAQEWEMDWVAHCARLTDADGAASPGTAAGGGSSSSATTDTPPPAMPRPLAAPSSSHRGAKRPSDASASAPSPSKPRAASPDRAGSPPPPPHQHAAKRLRKPSTFAVMVAEKREFNIRSVQRLISNNPIGMSLYIPQWDHSGLDEDDDKDDGGDATVATSHLSGGGGGSYSGDVEISDADENGGVDATGAAAERLDWALDMSIASTPALSMRWATIVAKFRRTIRALELLHGRYTHATIRRSVAGPHSAAAVAAVAAGGAHTNHDRSSSETMTDAYRAALVRHAMVLAHIAAKRTDDPKVGVGSVLVDPCGRYDSVGWNGYPKKAAHLDYPQAGADDSVEDEELKYDYILHAEQNTLLWRNPPGGRLAPGAMIVSTKMPCDECSPVMADCGVSCVVSVPQAAKSIHDPARLRGLTYDKLAALIPDRWVFEVAV</sequence>
<feature type="region of interest" description="Disordered" evidence="6">
    <location>
        <begin position="632"/>
        <end position="712"/>
    </location>
</feature>
<feature type="signal peptide" evidence="7">
    <location>
        <begin position="1"/>
        <end position="16"/>
    </location>
</feature>
<evidence type="ECO:0000313" key="10">
    <source>
        <dbReference type="Proteomes" id="UP001527925"/>
    </source>
</evidence>
<dbReference type="NCBIfam" id="TIGR00090">
    <property type="entry name" value="rsfS_iojap_ybeB"/>
    <property type="match status" value="1"/>
</dbReference>
<feature type="chain" id="PRO_5045634884" description="Cytidine and dCMP deaminase domain-containing protein 1" evidence="7">
    <location>
        <begin position="17"/>
        <end position="1043"/>
    </location>
</feature>
<feature type="compositionally biased region" description="Acidic residues" evidence="6">
    <location>
        <begin position="754"/>
        <end position="763"/>
    </location>
</feature>
<dbReference type="PANTHER" id="PTHR11086">
    <property type="entry name" value="DEOXYCYTIDYLATE DEAMINASE-RELATED"/>
    <property type="match status" value="1"/>
</dbReference>
<dbReference type="Pfam" id="PF02410">
    <property type="entry name" value="RsfS"/>
    <property type="match status" value="1"/>
</dbReference>
<keyword evidence="10" id="KW-1185">Reference proteome</keyword>
<feature type="domain" description="CMP/dCMP-type deaminase" evidence="8">
    <location>
        <begin position="521"/>
        <end position="626"/>
    </location>
</feature>
<evidence type="ECO:0000313" key="9">
    <source>
        <dbReference type="EMBL" id="KAL2911886.1"/>
    </source>
</evidence>
<evidence type="ECO:0000256" key="5">
    <source>
        <dbReference type="ARBA" id="ARBA00041919"/>
    </source>
</evidence>
<comment type="similarity">
    <text evidence="1">Belongs to the Iojap/RsfS family.</text>
</comment>
<gene>
    <name evidence="9" type="ORF">HK105_208606</name>
</gene>